<reference evidence="3" key="1">
    <citation type="submission" date="2018-12" db="EMBL/GenBank/DDBJ databases">
        <title>Tengunoibacter tsumagoiensis gen. nov., sp. nov., Dictyobacter kobayashii sp. nov., D. alpinus sp. nov., and D. joshuensis sp. nov. and description of Dictyobacteraceae fam. nov. within the order Ktedonobacterales isolated from Tengu-no-mugimeshi.</title>
        <authorList>
            <person name="Wang C.M."/>
            <person name="Zheng Y."/>
            <person name="Sakai Y."/>
            <person name="Toyoda A."/>
            <person name="Minakuchi Y."/>
            <person name="Abe K."/>
            <person name="Yokota A."/>
            <person name="Yabe S."/>
        </authorList>
    </citation>
    <scope>NUCLEOTIDE SEQUENCE [LARGE SCALE GENOMIC DNA]</scope>
    <source>
        <strain evidence="3">Uno3</strain>
    </source>
</reference>
<feature type="domain" description="FAD dependent oxidoreductase" evidence="1">
    <location>
        <begin position="2"/>
        <end position="97"/>
    </location>
</feature>
<keyword evidence="3" id="KW-1185">Reference proteome</keyword>
<dbReference type="Pfam" id="PF01266">
    <property type="entry name" value="DAO"/>
    <property type="match status" value="1"/>
</dbReference>
<name>A0A402A0F3_9CHLR</name>
<dbReference type="OrthoDB" id="9806452at2"/>
<evidence type="ECO:0000313" key="3">
    <source>
        <dbReference type="Proteomes" id="UP000287352"/>
    </source>
</evidence>
<sequence>MTLVERHFPAYGATGRNGGFVAIGPDEAYTQAIARLGYTTAQAILHVTLENQNLLRQVLEEETIQCHYREPGHLQVVGWSMSGHCDEKLVERALDQALARRRPPSGAVASQ</sequence>
<comment type="caution">
    <text evidence="2">The sequence shown here is derived from an EMBL/GenBank/DDBJ whole genome shotgun (WGS) entry which is preliminary data.</text>
</comment>
<organism evidence="2 3">
    <name type="scientific">Tengunoibacter tsumagoiensis</name>
    <dbReference type="NCBI Taxonomy" id="2014871"/>
    <lineage>
        <taxon>Bacteria</taxon>
        <taxon>Bacillati</taxon>
        <taxon>Chloroflexota</taxon>
        <taxon>Ktedonobacteria</taxon>
        <taxon>Ktedonobacterales</taxon>
        <taxon>Dictyobacteraceae</taxon>
        <taxon>Tengunoibacter</taxon>
    </lineage>
</organism>
<dbReference type="InterPro" id="IPR006076">
    <property type="entry name" value="FAD-dep_OxRdtase"/>
</dbReference>
<dbReference type="Proteomes" id="UP000287352">
    <property type="component" value="Unassembled WGS sequence"/>
</dbReference>
<evidence type="ECO:0000313" key="2">
    <source>
        <dbReference type="EMBL" id="GCE12536.1"/>
    </source>
</evidence>
<protein>
    <recommendedName>
        <fullName evidence="1">FAD dependent oxidoreductase domain-containing protein</fullName>
    </recommendedName>
</protein>
<dbReference type="EMBL" id="BIFR01000001">
    <property type="protein sequence ID" value="GCE12536.1"/>
    <property type="molecule type" value="Genomic_DNA"/>
</dbReference>
<evidence type="ECO:0000259" key="1">
    <source>
        <dbReference type="Pfam" id="PF01266"/>
    </source>
</evidence>
<dbReference type="InterPro" id="IPR036188">
    <property type="entry name" value="FAD/NAD-bd_sf"/>
</dbReference>
<accession>A0A402A0F3</accession>
<dbReference type="AlphaFoldDB" id="A0A402A0F3"/>
<proteinExistence type="predicted"/>
<gene>
    <name evidence="2" type="ORF">KTT_23950</name>
</gene>
<dbReference type="Gene3D" id="3.50.50.60">
    <property type="entry name" value="FAD/NAD(P)-binding domain"/>
    <property type="match status" value="1"/>
</dbReference>